<name>A0A0F9RC43_9ZZZZ</name>
<reference evidence="1" key="1">
    <citation type="journal article" date="2015" name="Nature">
        <title>Complex archaea that bridge the gap between prokaryotes and eukaryotes.</title>
        <authorList>
            <person name="Spang A."/>
            <person name="Saw J.H."/>
            <person name="Jorgensen S.L."/>
            <person name="Zaremba-Niedzwiedzka K."/>
            <person name="Martijn J."/>
            <person name="Lind A.E."/>
            <person name="van Eijk R."/>
            <person name="Schleper C."/>
            <person name="Guy L."/>
            <person name="Ettema T.J."/>
        </authorList>
    </citation>
    <scope>NUCLEOTIDE SEQUENCE</scope>
</reference>
<sequence>MSYWDYKDGKKVKLKLCPVCNKRAKLSITKTHMGSHYTDDKVWFEVKCSFCNTHTGEREGCWADESVVKLWNKGTVYEDSAVKKLLKSRSK</sequence>
<dbReference type="EMBL" id="LAZR01001299">
    <property type="protein sequence ID" value="KKN47027.1"/>
    <property type="molecule type" value="Genomic_DNA"/>
</dbReference>
<comment type="caution">
    <text evidence="1">The sequence shown here is derived from an EMBL/GenBank/DDBJ whole genome shotgun (WGS) entry which is preliminary data.</text>
</comment>
<accession>A0A0F9RC43</accession>
<evidence type="ECO:0000313" key="1">
    <source>
        <dbReference type="EMBL" id="KKN47027.1"/>
    </source>
</evidence>
<dbReference type="AlphaFoldDB" id="A0A0F9RC43"/>
<organism evidence="1">
    <name type="scientific">marine sediment metagenome</name>
    <dbReference type="NCBI Taxonomy" id="412755"/>
    <lineage>
        <taxon>unclassified sequences</taxon>
        <taxon>metagenomes</taxon>
        <taxon>ecological metagenomes</taxon>
    </lineage>
</organism>
<gene>
    <name evidence="1" type="ORF">LCGC14_0667190</name>
</gene>
<protein>
    <submittedName>
        <fullName evidence="1">Uncharacterized protein</fullName>
    </submittedName>
</protein>
<proteinExistence type="predicted"/>